<protein>
    <recommendedName>
        <fullName evidence="2">Nudix hydrolase domain-containing protein</fullName>
    </recommendedName>
</protein>
<reference evidence="3 4" key="1">
    <citation type="journal article" date="2016" name="Nat. Commun.">
        <title>Thousands of microbial genomes shed light on interconnected biogeochemical processes in an aquifer system.</title>
        <authorList>
            <person name="Anantharaman K."/>
            <person name="Brown C.T."/>
            <person name="Hug L.A."/>
            <person name="Sharon I."/>
            <person name="Castelle C.J."/>
            <person name="Probst A.J."/>
            <person name="Thomas B.C."/>
            <person name="Singh A."/>
            <person name="Wilkins M.J."/>
            <person name="Karaoz U."/>
            <person name="Brodie E.L."/>
            <person name="Williams K.H."/>
            <person name="Hubbard S.S."/>
            <person name="Banfield J.F."/>
        </authorList>
    </citation>
    <scope>NUCLEOTIDE SEQUENCE [LARGE SCALE GENOMIC DNA]</scope>
</reference>
<dbReference type="SUPFAM" id="SSF46785">
    <property type="entry name" value="Winged helix' DNA-binding domain"/>
    <property type="match status" value="1"/>
</dbReference>
<feature type="domain" description="Nudix hydrolase" evidence="2">
    <location>
        <begin position="10"/>
        <end position="143"/>
    </location>
</feature>
<dbReference type="SUPFAM" id="SSF55811">
    <property type="entry name" value="Nudix"/>
    <property type="match status" value="1"/>
</dbReference>
<dbReference type="Pfam" id="PF21906">
    <property type="entry name" value="WHD_NrtR"/>
    <property type="match status" value="1"/>
</dbReference>
<dbReference type="InterPro" id="IPR000086">
    <property type="entry name" value="NUDIX_hydrolase_dom"/>
</dbReference>
<keyword evidence="1" id="KW-0378">Hydrolase</keyword>
<dbReference type="Gene3D" id="3.90.79.10">
    <property type="entry name" value="Nucleoside Triphosphate Pyrophosphohydrolase"/>
    <property type="match status" value="1"/>
</dbReference>
<dbReference type="AlphaFoldDB" id="A0A1F5FPL7"/>
<dbReference type="EMBL" id="MFAQ01000041">
    <property type="protein sequence ID" value="OGD81549.1"/>
    <property type="molecule type" value="Genomic_DNA"/>
</dbReference>
<gene>
    <name evidence="3" type="ORF">A2572_04145</name>
</gene>
<dbReference type="GO" id="GO:0016787">
    <property type="term" value="F:hydrolase activity"/>
    <property type="evidence" value="ECO:0007669"/>
    <property type="project" value="UniProtKB-KW"/>
</dbReference>
<dbReference type="PANTHER" id="PTHR43736">
    <property type="entry name" value="ADP-RIBOSE PYROPHOSPHATASE"/>
    <property type="match status" value="1"/>
</dbReference>
<dbReference type="InterPro" id="IPR020084">
    <property type="entry name" value="NUDIX_hydrolase_CS"/>
</dbReference>
<organism evidence="3 4">
    <name type="scientific">Candidatus Collierbacteria bacterium RIFOXYD1_FULL_40_9</name>
    <dbReference type="NCBI Taxonomy" id="1817731"/>
    <lineage>
        <taxon>Bacteria</taxon>
        <taxon>Candidatus Collieribacteriota</taxon>
    </lineage>
</organism>
<dbReference type="CDD" id="cd18873">
    <property type="entry name" value="NUDIX_NadM_like"/>
    <property type="match status" value="1"/>
</dbReference>
<dbReference type="PROSITE" id="PS00893">
    <property type="entry name" value="NUDIX_BOX"/>
    <property type="match status" value="1"/>
</dbReference>
<dbReference type="InterPro" id="IPR036388">
    <property type="entry name" value="WH-like_DNA-bd_sf"/>
</dbReference>
<evidence type="ECO:0000256" key="1">
    <source>
        <dbReference type="ARBA" id="ARBA00022801"/>
    </source>
</evidence>
<proteinExistence type="predicted"/>
<evidence type="ECO:0000313" key="4">
    <source>
        <dbReference type="Proteomes" id="UP000179237"/>
    </source>
</evidence>
<comment type="caution">
    <text evidence="3">The sequence shown here is derived from an EMBL/GenBank/DDBJ whole genome shotgun (WGS) entry which is preliminary data.</text>
</comment>
<dbReference type="PROSITE" id="PS51462">
    <property type="entry name" value="NUDIX"/>
    <property type="match status" value="1"/>
</dbReference>
<evidence type="ECO:0000259" key="2">
    <source>
        <dbReference type="PROSITE" id="PS51462"/>
    </source>
</evidence>
<dbReference type="Gene3D" id="1.10.10.10">
    <property type="entry name" value="Winged helix-like DNA-binding domain superfamily/Winged helix DNA-binding domain"/>
    <property type="match status" value="1"/>
</dbReference>
<dbReference type="InterPro" id="IPR015797">
    <property type="entry name" value="NUDIX_hydrolase-like_dom_sf"/>
</dbReference>
<evidence type="ECO:0000313" key="3">
    <source>
        <dbReference type="EMBL" id="OGD81549.1"/>
    </source>
</evidence>
<accession>A0A1F5FPL7</accession>
<dbReference type="Pfam" id="PF00293">
    <property type="entry name" value="NUDIX"/>
    <property type="match status" value="1"/>
</dbReference>
<dbReference type="InterPro" id="IPR036390">
    <property type="entry name" value="WH_DNA-bd_sf"/>
</dbReference>
<name>A0A1F5FPL7_9BACT</name>
<dbReference type="InterPro" id="IPR054105">
    <property type="entry name" value="WHD_NrtR"/>
</dbReference>
<sequence length="222" mass="25033">MSSNKVDFQRPSVTVDILLFTVQENDLRILLVKRKLTPFKGSWALPGGFVHMNESLDEAAKRELLEEGNVDDVYLEQLYTFGDPKRDPRDRVITVTYLALADSSSWNIKSGGDAGEAELYSVKKLPVLAFDHRKIVDYGLDRLKAKIGYSNIVLGLLPDEFTLTDLQKKHEVILGHPIDKRNFRKKIMSTGVIEPTGKQSGGSAHRPAAFYRFKSKKLIIID</sequence>
<dbReference type="Proteomes" id="UP000179237">
    <property type="component" value="Unassembled WGS sequence"/>
</dbReference>
<dbReference type="PANTHER" id="PTHR43736:SF4">
    <property type="entry name" value="SLR1690 PROTEIN"/>
    <property type="match status" value="1"/>
</dbReference>